<evidence type="ECO:0000313" key="1">
    <source>
        <dbReference type="EMBL" id="QOZ70629.1"/>
    </source>
</evidence>
<dbReference type="KEGG" id="barh:WN72_33235"/>
<organism evidence="1 2">
    <name type="scientific">Bradyrhizobium arachidis</name>
    <dbReference type="NCBI Taxonomy" id="858423"/>
    <lineage>
        <taxon>Bacteria</taxon>
        <taxon>Pseudomonadati</taxon>
        <taxon>Pseudomonadota</taxon>
        <taxon>Alphaproteobacteria</taxon>
        <taxon>Hyphomicrobiales</taxon>
        <taxon>Nitrobacteraceae</taxon>
        <taxon>Bradyrhizobium</taxon>
    </lineage>
</organism>
<dbReference type="InterPro" id="IPR008884">
    <property type="entry name" value="TylF_MeTrfase"/>
</dbReference>
<dbReference type="PANTHER" id="PTHR40036:SF1">
    <property type="entry name" value="MACROCIN O-METHYLTRANSFERASE"/>
    <property type="match status" value="1"/>
</dbReference>
<protein>
    <recommendedName>
        <fullName evidence="3">Macrocin-O-methyltransferase (TylF)</fullName>
    </recommendedName>
</protein>
<sequence length="299" mass="33660">MLKRIMAPLLGTRALTESDASVQSAPAPVQPAQAPVYSSDAARLAAEIEILAPDKAVQLLTILKRGLEPQSSEFERYLSAEALTTAIYPTFKFSEFARIFLEDEAFLAYYMRFMDVGNWHSLDRKYAMNELLKLVLHLDGDAAECGTYRGATAYLLCQAFRKMPISIHLFDSFEGLSEPTSVDGTYWRKGSLTAAEDELRQSLQEFDNYRTYKGWIPTRFAEAAECRFRFVHIDVDLYQPTLDSLHFFYPRMVAGGIILLDDHGFKSCPGAKQAADEFFESKAENLALLPTGQAFTIKQ</sequence>
<reference evidence="1 2" key="1">
    <citation type="submission" date="2018-06" db="EMBL/GenBank/DDBJ databases">
        <title>Comparative genomics of Bradyrhizobium nodulating Arachidis hypogaea.</title>
        <authorList>
            <person name="Li Y."/>
        </authorList>
    </citation>
    <scope>NUCLEOTIDE SEQUENCE [LARGE SCALE GENOMIC DNA]</scope>
    <source>
        <strain evidence="1 2">CCBAU 051107</strain>
    </source>
</reference>
<evidence type="ECO:0008006" key="3">
    <source>
        <dbReference type="Google" id="ProtNLM"/>
    </source>
</evidence>
<accession>A0AAE7TJT4</accession>
<dbReference type="PANTHER" id="PTHR40036">
    <property type="entry name" value="MACROCIN O-METHYLTRANSFERASE"/>
    <property type="match status" value="1"/>
</dbReference>
<dbReference type="Gene3D" id="3.40.50.150">
    <property type="entry name" value="Vaccinia Virus protein VP39"/>
    <property type="match status" value="1"/>
</dbReference>
<dbReference type="Proteomes" id="UP000594015">
    <property type="component" value="Chromosome"/>
</dbReference>
<dbReference type="InterPro" id="IPR029063">
    <property type="entry name" value="SAM-dependent_MTases_sf"/>
</dbReference>
<evidence type="ECO:0000313" key="2">
    <source>
        <dbReference type="Proteomes" id="UP000594015"/>
    </source>
</evidence>
<proteinExistence type="predicted"/>
<name>A0AAE7TJT4_9BRAD</name>
<dbReference type="EMBL" id="CP030050">
    <property type="protein sequence ID" value="QOZ70629.1"/>
    <property type="molecule type" value="Genomic_DNA"/>
</dbReference>
<gene>
    <name evidence="1" type="ORF">WN72_33235</name>
</gene>
<dbReference type="Pfam" id="PF05711">
    <property type="entry name" value="TylF"/>
    <property type="match status" value="1"/>
</dbReference>
<dbReference type="AlphaFoldDB" id="A0AAE7TJT4"/>